<gene>
    <name evidence="2" type="ORF">FEF26_06880</name>
</gene>
<protein>
    <submittedName>
        <fullName evidence="2">Dihydrofolate reductase</fullName>
    </submittedName>
</protein>
<evidence type="ECO:0000313" key="3">
    <source>
        <dbReference type="Proteomes" id="UP000310458"/>
    </source>
</evidence>
<feature type="domain" description="Bacterial bifunctional deaminase-reductase C-terminal" evidence="1">
    <location>
        <begin position="50"/>
        <end position="211"/>
    </location>
</feature>
<accession>A0A5R9BBG7</accession>
<dbReference type="GO" id="GO:0009231">
    <property type="term" value="P:riboflavin biosynthetic process"/>
    <property type="evidence" value="ECO:0007669"/>
    <property type="project" value="InterPro"/>
</dbReference>
<reference evidence="2 3" key="1">
    <citation type="submission" date="2019-05" db="EMBL/GenBank/DDBJ databases">
        <title>Nesterenkonia sp. GY074 isolated from the Southern Atlantic Ocean.</title>
        <authorList>
            <person name="Zhang G."/>
        </authorList>
    </citation>
    <scope>NUCLEOTIDE SEQUENCE [LARGE SCALE GENOMIC DNA]</scope>
    <source>
        <strain evidence="2 3">GY074</strain>
    </source>
</reference>
<dbReference type="Pfam" id="PF01872">
    <property type="entry name" value="RibD_C"/>
    <property type="match status" value="1"/>
</dbReference>
<dbReference type="PANTHER" id="PTHR38011:SF11">
    <property type="entry name" value="2,5-DIAMINO-6-RIBOSYLAMINO-4(3H)-PYRIMIDINONE 5'-PHOSPHATE REDUCTASE"/>
    <property type="match status" value="1"/>
</dbReference>
<evidence type="ECO:0000259" key="1">
    <source>
        <dbReference type="Pfam" id="PF01872"/>
    </source>
</evidence>
<dbReference type="InterPro" id="IPR024072">
    <property type="entry name" value="DHFR-like_dom_sf"/>
</dbReference>
<name>A0A5R9BBG7_9MICC</name>
<dbReference type="InterPro" id="IPR050765">
    <property type="entry name" value="Riboflavin_Biosynth_HTPR"/>
</dbReference>
<dbReference type="PANTHER" id="PTHR38011">
    <property type="entry name" value="DIHYDROFOLATE REDUCTASE FAMILY PROTEIN (AFU_ORTHOLOGUE AFUA_8G06820)"/>
    <property type="match status" value="1"/>
</dbReference>
<sequence length="244" mass="27298">MHYAYSYGGIEPLVSPCNQTVRLRSAVNTPRPSQVHAKAFPGRRVRDFAFLFCSLDGYYEGPDRELDWGVNDEEFFTWNLRQCREIGALVLGRRTYEHFEAFWTTSSANEQMPEVAQFMNSVPKVVVTRNADLRPTWKGTETIDGKDLAADIERLSSEVEGDIAIFGSSELATSLLRAGLIDEIRILIHPVLLGRGRSLLHGVAHRIRLEAGPATVFRSGNVLLTYRPLGAEPGPWKPEAAARQ</sequence>
<dbReference type="EMBL" id="VAVZ01000015">
    <property type="protein sequence ID" value="TLP97985.1"/>
    <property type="molecule type" value="Genomic_DNA"/>
</dbReference>
<keyword evidence="3" id="KW-1185">Reference proteome</keyword>
<organism evidence="2 3">
    <name type="scientific">Nesterenkonia salmonea</name>
    <dbReference type="NCBI Taxonomy" id="1804987"/>
    <lineage>
        <taxon>Bacteria</taxon>
        <taxon>Bacillati</taxon>
        <taxon>Actinomycetota</taxon>
        <taxon>Actinomycetes</taxon>
        <taxon>Micrococcales</taxon>
        <taxon>Micrococcaceae</taxon>
        <taxon>Nesterenkonia</taxon>
    </lineage>
</organism>
<dbReference type="InterPro" id="IPR002734">
    <property type="entry name" value="RibDG_C"/>
</dbReference>
<dbReference type="AlphaFoldDB" id="A0A5R9BBG7"/>
<comment type="caution">
    <text evidence="2">The sequence shown here is derived from an EMBL/GenBank/DDBJ whole genome shotgun (WGS) entry which is preliminary data.</text>
</comment>
<dbReference type="GO" id="GO:0008703">
    <property type="term" value="F:5-amino-6-(5-phosphoribosylamino)uracil reductase activity"/>
    <property type="evidence" value="ECO:0007669"/>
    <property type="project" value="InterPro"/>
</dbReference>
<evidence type="ECO:0000313" key="2">
    <source>
        <dbReference type="EMBL" id="TLP97985.1"/>
    </source>
</evidence>
<dbReference type="OrthoDB" id="7949219at2"/>
<dbReference type="Gene3D" id="3.40.430.10">
    <property type="entry name" value="Dihydrofolate Reductase, subunit A"/>
    <property type="match status" value="1"/>
</dbReference>
<dbReference type="Proteomes" id="UP000310458">
    <property type="component" value="Unassembled WGS sequence"/>
</dbReference>
<dbReference type="SUPFAM" id="SSF53597">
    <property type="entry name" value="Dihydrofolate reductase-like"/>
    <property type="match status" value="1"/>
</dbReference>
<proteinExistence type="predicted"/>